<protein>
    <submittedName>
        <fullName evidence="11">Outer membrane receptor proteins, mostly Fe transport</fullName>
    </submittedName>
</protein>
<accession>A0A1I7ETC8</accession>
<dbReference type="EMBL" id="FPBK01000001">
    <property type="protein sequence ID" value="SFU27149.1"/>
    <property type="molecule type" value="Genomic_DNA"/>
</dbReference>
<name>A0A1I7ETC8_9FLAO</name>
<evidence type="ECO:0000256" key="8">
    <source>
        <dbReference type="SAM" id="SignalP"/>
    </source>
</evidence>
<comment type="subcellular location">
    <subcellularLocation>
        <location evidence="1">Cell outer membrane</location>
        <topology evidence="1">Multi-pass membrane protein</topology>
    </subcellularLocation>
</comment>
<dbReference type="Proteomes" id="UP000199138">
    <property type="component" value="Unassembled WGS sequence"/>
</dbReference>
<evidence type="ECO:0000256" key="7">
    <source>
        <dbReference type="ARBA" id="ARBA00023237"/>
    </source>
</evidence>
<dbReference type="GO" id="GO:0009279">
    <property type="term" value="C:cell outer membrane"/>
    <property type="evidence" value="ECO:0007669"/>
    <property type="project" value="UniProtKB-SubCell"/>
</dbReference>
<evidence type="ECO:0000313" key="12">
    <source>
        <dbReference type="Proteomes" id="UP000199138"/>
    </source>
</evidence>
<dbReference type="PANTHER" id="PTHR30069">
    <property type="entry name" value="TONB-DEPENDENT OUTER MEMBRANE RECEPTOR"/>
    <property type="match status" value="1"/>
</dbReference>
<dbReference type="STRING" id="1224947.SAMN05216480_10184"/>
<keyword evidence="3" id="KW-1134">Transmembrane beta strand</keyword>
<dbReference type="GO" id="GO:0044718">
    <property type="term" value="P:siderophore transmembrane transport"/>
    <property type="evidence" value="ECO:0007669"/>
    <property type="project" value="TreeGrafter"/>
</dbReference>
<evidence type="ECO:0000256" key="3">
    <source>
        <dbReference type="ARBA" id="ARBA00022452"/>
    </source>
</evidence>
<evidence type="ECO:0000259" key="10">
    <source>
        <dbReference type="Pfam" id="PF14905"/>
    </source>
</evidence>
<dbReference type="Pfam" id="PF13715">
    <property type="entry name" value="CarbopepD_reg_2"/>
    <property type="match status" value="1"/>
</dbReference>
<dbReference type="RefSeq" id="WP_093021401.1">
    <property type="nucleotide sequence ID" value="NZ_FPBK01000001.1"/>
</dbReference>
<dbReference type="SUPFAM" id="SSF56935">
    <property type="entry name" value="Porins"/>
    <property type="match status" value="1"/>
</dbReference>
<dbReference type="SUPFAM" id="SSF49464">
    <property type="entry name" value="Carboxypeptidase regulatory domain-like"/>
    <property type="match status" value="1"/>
</dbReference>
<dbReference type="InterPro" id="IPR039426">
    <property type="entry name" value="TonB-dep_rcpt-like"/>
</dbReference>
<dbReference type="InterPro" id="IPR036942">
    <property type="entry name" value="Beta-barrel_TonB_sf"/>
</dbReference>
<feature type="chain" id="PRO_5011791461" evidence="8">
    <location>
        <begin position="19"/>
        <end position="794"/>
    </location>
</feature>
<keyword evidence="5 8" id="KW-0732">Signal</keyword>
<proteinExistence type="predicted"/>
<feature type="domain" description="Outer membrane protein beta-barrel" evidence="10">
    <location>
        <begin position="380"/>
        <end position="788"/>
    </location>
</feature>
<dbReference type="AlphaFoldDB" id="A0A1I7ETC8"/>
<keyword evidence="4" id="KW-0812">Transmembrane</keyword>
<feature type="domain" description="TonB-dependent receptor plug" evidence="9">
    <location>
        <begin position="125"/>
        <end position="213"/>
    </location>
</feature>
<dbReference type="Pfam" id="PF07715">
    <property type="entry name" value="Plug"/>
    <property type="match status" value="1"/>
</dbReference>
<dbReference type="OrthoDB" id="8764943at2"/>
<keyword evidence="7" id="KW-0998">Cell outer membrane</keyword>
<dbReference type="InterPro" id="IPR041700">
    <property type="entry name" value="OMP_b-brl_3"/>
</dbReference>
<evidence type="ECO:0000256" key="2">
    <source>
        <dbReference type="ARBA" id="ARBA00022448"/>
    </source>
</evidence>
<keyword evidence="12" id="KW-1185">Reference proteome</keyword>
<dbReference type="InterPro" id="IPR037066">
    <property type="entry name" value="Plug_dom_sf"/>
</dbReference>
<organism evidence="11 12">
    <name type="scientific">Pustulibacterium marinum</name>
    <dbReference type="NCBI Taxonomy" id="1224947"/>
    <lineage>
        <taxon>Bacteria</taxon>
        <taxon>Pseudomonadati</taxon>
        <taxon>Bacteroidota</taxon>
        <taxon>Flavobacteriia</taxon>
        <taxon>Flavobacteriales</taxon>
        <taxon>Flavobacteriaceae</taxon>
        <taxon>Pustulibacterium</taxon>
    </lineage>
</organism>
<dbReference type="InterPro" id="IPR012910">
    <property type="entry name" value="Plug_dom"/>
</dbReference>
<evidence type="ECO:0000256" key="1">
    <source>
        <dbReference type="ARBA" id="ARBA00004571"/>
    </source>
</evidence>
<feature type="signal peptide" evidence="8">
    <location>
        <begin position="1"/>
        <end position="18"/>
    </location>
</feature>
<keyword evidence="11" id="KW-0675">Receptor</keyword>
<keyword evidence="6" id="KW-0472">Membrane</keyword>
<sequence length="794" mass="90951">MKYIFFLFAFCISLSSIAQTAVVKGKVLDKATSQPIPYAEITLKSVAVQDSVLLGGISNESGVFQLEKVPFGSYTVQATFMGFSKVEIPVTVDKYVVTVADILLKENVENLDEVVVKSNKPAIQYKVDRQVINAESFPTASVAVDLLQNVPSLQVDINGNITYRGDGTFVVYINGHRDPNGTEKLRQIPADQIERIEIITNPSSKYRSEGSAGIIQVILKKTRLEGYAINTEITTNTFGTLNGYASIDKKTARSGWYMNVQEGDQVFNKSEYNLQQRVLNNDVLYTTSLYRDQKYGQKVSYIQAGFNYDITPSDYIDFSANINYVNNRGYRDFTGNVTNEAYDAEGNILDQSYYNLQTTYRNNYGYYGGTFGYNHFFNESKSHKLVLNVDVSNYTSPYKESTIDSKIYEDRVEKIGYLNYEKNELLVNGTLDYTVPFSEETSLDVGVAVEIDNIPEVGNDNGNFDENNNLIPFSDERTNQIIDFKRNIYATYFNFKSKFKKLEYQFGLRLENTDTKSNYSYVAVDQQQVYIPASDNFTKLFPTAYLLYNFSDDIQLVANYTRRINRPGYYQLIPVLQYTDVTSYYLGNANIKPAYVDSYELGYKQNWTNKDYASFQFYHRKTTNVMQDYTVTGADEILISMPTNVGISQNTGVELMGNIAFKKWWTSNLSISLYDYHLEVDFDETAYTRNQFNYGAKWNNTFEVSDDFSIQYYMSYSGPFQGAQEKRDGFFYASLGVKKTFFDDRWKVNLTGSNIFDTQQYDVVTQGTDFSRISNYRNIPYLTLKIGYTFDNQE</sequence>
<evidence type="ECO:0000259" key="9">
    <source>
        <dbReference type="Pfam" id="PF07715"/>
    </source>
</evidence>
<dbReference type="Gene3D" id="2.60.40.1120">
    <property type="entry name" value="Carboxypeptidase-like, regulatory domain"/>
    <property type="match status" value="1"/>
</dbReference>
<gene>
    <name evidence="11" type="ORF">SAMN05216480_10184</name>
</gene>
<evidence type="ECO:0000256" key="5">
    <source>
        <dbReference type="ARBA" id="ARBA00022729"/>
    </source>
</evidence>
<dbReference type="GO" id="GO:0015344">
    <property type="term" value="F:siderophore uptake transmembrane transporter activity"/>
    <property type="evidence" value="ECO:0007669"/>
    <property type="project" value="TreeGrafter"/>
</dbReference>
<reference evidence="11 12" key="1">
    <citation type="submission" date="2016-10" db="EMBL/GenBank/DDBJ databases">
        <authorList>
            <person name="de Groot N.N."/>
        </authorList>
    </citation>
    <scope>NUCLEOTIDE SEQUENCE [LARGE SCALE GENOMIC DNA]</scope>
    <source>
        <strain evidence="11 12">CGMCC 1.12333</strain>
    </source>
</reference>
<dbReference type="Gene3D" id="2.170.130.10">
    <property type="entry name" value="TonB-dependent receptor, plug domain"/>
    <property type="match status" value="1"/>
</dbReference>
<evidence type="ECO:0000256" key="4">
    <source>
        <dbReference type="ARBA" id="ARBA00022692"/>
    </source>
</evidence>
<keyword evidence="2" id="KW-0813">Transport</keyword>
<dbReference type="Pfam" id="PF14905">
    <property type="entry name" value="OMP_b-brl_3"/>
    <property type="match status" value="1"/>
</dbReference>
<evidence type="ECO:0000256" key="6">
    <source>
        <dbReference type="ARBA" id="ARBA00023136"/>
    </source>
</evidence>
<dbReference type="Gene3D" id="2.40.170.20">
    <property type="entry name" value="TonB-dependent receptor, beta-barrel domain"/>
    <property type="match status" value="1"/>
</dbReference>
<evidence type="ECO:0000313" key="11">
    <source>
        <dbReference type="EMBL" id="SFU27149.1"/>
    </source>
</evidence>
<dbReference type="PANTHER" id="PTHR30069:SF29">
    <property type="entry name" value="HEMOGLOBIN AND HEMOGLOBIN-HAPTOGLOBIN-BINDING PROTEIN 1-RELATED"/>
    <property type="match status" value="1"/>
</dbReference>
<dbReference type="InterPro" id="IPR008969">
    <property type="entry name" value="CarboxyPept-like_regulatory"/>
</dbReference>